<gene>
    <name evidence="1" type="ORF">GCM10009118_07710</name>
</gene>
<keyword evidence="2" id="KW-1185">Reference proteome</keyword>
<name>A0ABP3XY38_9FLAO</name>
<evidence type="ECO:0000313" key="2">
    <source>
        <dbReference type="Proteomes" id="UP001501126"/>
    </source>
</evidence>
<proteinExistence type="predicted"/>
<organism evidence="1 2">
    <name type="scientific">Wandonia haliotis</name>
    <dbReference type="NCBI Taxonomy" id="574963"/>
    <lineage>
        <taxon>Bacteria</taxon>
        <taxon>Pseudomonadati</taxon>
        <taxon>Bacteroidota</taxon>
        <taxon>Flavobacteriia</taxon>
        <taxon>Flavobacteriales</taxon>
        <taxon>Crocinitomicaceae</taxon>
        <taxon>Wandonia</taxon>
    </lineage>
</organism>
<dbReference type="EMBL" id="BAAAFH010000003">
    <property type="protein sequence ID" value="GAA0874363.1"/>
    <property type="molecule type" value="Genomic_DNA"/>
</dbReference>
<protein>
    <submittedName>
        <fullName evidence="1">Uncharacterized protein</fullName>
    </submittedName>
</protein>
<reference evidence="2" key="1">
    <citation type="journal article" date="2019" name="Int. J. Syst. Evol. Microbiol.">
        <title>The Global Catalogue of Microorganisms (GCM) 10K type strain sequencing project: providing services to taxonomists for standard genome sequencing and annotation.</title>
        <authorList>
            <consortium name="The Broad Institute Genomics Platform"/>
            <consortium name="The Broad Institute Genome Sequencing Center for Infectious Disease"/>
            <person name="Wu L."/>
            <person name="Ma J."/>
        </authorList>
    </citation>
    <scope>NUCLEOTIDE SEQUENCE [LARGE SCALE GENOMIC DNA]</scope>
    <source>
        <strain evidence="2">JCM 16083</strain>
    </source>
</reference>
<accession>A0ABP3XY38</accession>
<dbReference type="RefSeq" id="WP_343785262.1">
    <property type="nucleotide sequence ID" value="NZ_BAAAFH010000003.1"/>
</dbReference>
<sequence>MSIVNIEFALNEDRKRRSRNKDWNTFGVLLRTGAICYYAGDFTSNVSGIWGEKRDRLQIRTFYMADLLDYAIQNYKQRRWNP</sequence>
<comment type="caution">
    <text evidence="1">The sequence shown here is derived from an EMBL/GenBank/DDBJ whole genome shotgun (WGS) entry which is preliminary data.</text>
</comment>
<evidence type="ECO:0000313" key="1">
    <source>
        <dbReference type="EMBL" id="GAA0874363.1"/>
    </source>
</evidence>
<dbReference type="Proteomes" id="UP001501126">
    <property type="component" value="Unassembled WGS sequence"/>
</dbReference>